<comment type="similarity">
    <text evidence="1">Belongs to the Rv1128c/1148c/1588c/1702c/1945/3466 family.</text>
</comment>
<dbReference type="SMART" id="SM00507">
    <property type="entry name" value="HNHc"/>
    <property type="match status" value="1"/>
</dbReference>
<dbReference type="GO" id="GO:0008270">
    <property type="term" value="F:zinc ion binding"/>
    <property type="evidence" value="ECO:0007669"/>
    <property type="project" value="InterPro"/>
</dbReference>
<name>A0A3N2CQY2_9ACTN</name>
<keyword evidence="3" id="KW-0540">Nuclease</keyword>
<dbReference type="EMBL" id="RKHO01000001">
    <property type="protein sequence ID" value="ROR89899.1"/>
    <property type="molecule type" value="Genomic_DNA"/>
</dbReference>
<accession>A0A3N2CQY2</accession>
<dbReference type="GO" id="GO:0003676">
    <property type="term" value="F:nucleic acid binding"/>
    <property type="evidence" value="ECO:0007669"/>
    <property type="project" value="InterPro"/>
</dbReference>
<dbReference type="AlphaFoldDB" id="A0A3N2CQY2"/>
<protein>
    <submittedName>
        <fullName evidence="3">HNH endonuclease</fullName>
    </submittedName>
</protein>
<feature type="domain" description="HNH nuclease" evidence="2">
    <location>
        <begin position="337"/>
        <end position="387"/>
    </location>
</feature>
<proteinExistence type="inferred from homology"/>
<keyword evidence="4" id="KW-1185">Reference proteome</keyword>
<evidence type="ECO:0000256" key="1">
    <source>
        <dbReference type="ARBA" id="ARBA00023450"/>
    </source>
</evidence>
<organism evidence="3 4">
    <name type="scientific">Nocardioides aurantiacus</name>
    <dbReference type="NCBI Taxonomy" id="86796"/>
    <lineage>
        <taxon>Bacteria</taxon>
        <taxon>Bacillati</taxon>
        <taxon>Actinomycetota</taxon>
        <taxon>Actinomycetes</taxon>
        <taxon>Propionibacteriales</taxon>
        <taxon>Nocardioidaceae</taxon>
        <taxon>Nocardioides</taxon>
    </lineage>
</organism>
<dbReference type="InterPro" id="IPR003615">
    <property type="entry name" value="HNH_nuc"/>
</dbReference>
<evidence type="ECO:0000259" key="2">
    <source>
        <dbReference type="SMART" id="SM00507"/>
    </source>
</evidence>
<keyword evidence="3" id="KW-0378">Hydrolase</keyword>
<gene>
    <name evidence="3" type="ORF">EDD33_0730</name>
</gene>
<keyword evidence="3" id="KW-0255">Endonuclease</keyword>
<dbReference type="Pfam" id="PF01844">
    <property type="entry name" value="HNH"/>
    <property type="match status" value="1"/>
</dbReference>
<reference evidence="3 4" key="1">
    <citation type="submission" date="2018-11" db="EMBL/GenBank/DDBJ databases">
        <title>Sequencing the genomes of 1000 actinobacteria strains.</title>
        <authorList>
            <person name="Klenk H.-P."/>
        </authorList>
    </citation>
    <scope>NUCLEOTIDE SEQUENCE [LARGE SCALE GENOMIC DNA]</scope>
    <source>
        <strain evidence="3 4">DSM 12652</strain>
    </source>
</reference>
<dbReference type="CDD" id="cd00085">
    <property type="entry name" value="HNHc"/>
    <property type="match status" value="1"/>
</dbReference>
<dbReference type="GO" id="GO:0004519">
    <property type="term" value="F:endonuclease activity"/>
    <property type="evidence" value="ECO:0007669"/>
    <property type="project" value="UniProtKB-KW"/>
</dbReference>
<evidence type="ECO:0000313" key="4">
    <source>
        <dbReference type="Proteomes" id="UP000281738"/>
    </source>
</evidence>
<dbReference type="Pfam" id="PF02720">
    <property type="entry name" value="DUF222"/>
    <property type="match status" value="1"/>
</dbReference>
<dbReference type="InterPro" id="IPR003870">
    <property type="entry name" value="DUF222"/>
</dbReference>
<evidence type="ECO:0000313" key="3">
    <source>
        <dbReference type="EMBL" id="ROR89899.1"/>
    </source>
</evidence>
<sequence length="457" mass="49300">MVEGKIEHVFDMPHPSPTAPTAADLDRALEHLATLDGAGGGEADQIALIASLERLKGAIAAAQARVTDALARARTRHEAERGIPAAKRGQGLAAEIALARRSSPHRGSRDLGMARALVREMPRTLDLLARGQISEWRATVVVRETAVLTPEHRGQVDTEIADRLASLGDREAAAKARAIGYRLDPGSAIRRNRGARADRHVSLRPAPDTMSYLTAFLPVEQGVACLAALRQAADTARVQGQPRSRGQVMADTLVERLTGQTHAADVDVEVHVVMTDSTLLTDDPTPAHVVGHGPLHAALARQVVRDAPRAYLRRLFTRPGAGDLVATDSRRRTFTGELRELLVVRDQVCRTPWCDAPVRHADHVTPAADGGPTSLANGQGLCESCNYAKQAPGWQSHHLPGDRHQVLVTTPTGHTHVSTAPDPPGWWLPPHESDVGDIEHCYRSPRDCLPHVNPMLA</sequence>
<dbReference type="Gene3D" id="1.10.30.50">
    <property type="match status" value="1"/>
</dbReference>
<comment type="caution">
    <text evidence="3">The sequence shown here is derived from an EMBL/GenBank/DDBJ whole genome shotgun (WGS) entry which is preliminary data.</text>
</comment>
<dbReference type="InterPro" id="IPR002711">
    <property type="entry name" value="HNH"/>
</dbReference>
<dbReference type="Proteomes" id="UP000281738">
    <property type="component" value="Unassembled WGS sequence"/>
</dbReference>